<evidence type="ECO:0000256" key="5">
    <source>
        <dbReference type="ARBA" id="ARBA00023136"/>
    </source>
</evidence>
<keyword evidence="3 7" id="KW-0812">Transmembrane</keyword>
<dbReference type="InterPro" id="IPR043428">
    <property type="entry name" value="LivM-like"/>
</dbReference>
<dbReference type="PANTHER" id="PTHR30482:SF20">
    <property type="entry name" value="HIGH-AFFINITY BRANCHED-CHAIN AMINO ACID TRANSPORT SYSTEM PERMEASE PROTEIN LIVM"/>
    <property type="match status" value="1"/>
</dbReference>
<feature type="transmembrane region" description="Helical" evidence="7">
    <location>
        <begin position="164"/>
        <end position="187"/>
    </location>
</feature>
<feature type="transmembrane region" description="Helical" evidence="7">
    <location>
        <begin position="104"/>
        <end position="126"/>
    </location>
</feature>
<sequence>MTVKSSVLLGSAALGLLIALIGFSALLFAEPYHQRIVFIFMVNLIIVLGLQVFMGNCDITHFGHIGFMGIAAYAVAVLATPIAIKKTALATAPFGLSGIELPLFFAVPGAIAITLIVAFFVGLVMVRQTGVPATIATLAFLVVVHVVLLNWVDLTRGPRAFYGIPIKASLSTATAIAVVGVLIARMFRDSRWGVQLRASSEDAAAAAAVGVRMQRLRFAAWMLSALFLSVAGVLFALFVGTISPKSFYFELTFLTLAMLIIGGMHSVTGAVVGAIVVALGLEVTRFVENGPDIAGFELPQMFGLTGFYLGAVIVFGMAFRSEGIVGPQEIEEWWGSRQQGKQSDAGSSEAPNP</sequence>
<protein>
    <submittedName>
        <fullName evidence="8">Branched-chain amino acid ABC transporter permease</fullName>
    </submittedName>
</protein>
<accession>A0A3A8AD66</accession>
<dbReference type="CDD" id="cd06581">
    <property type="entry name" value="TM_PBP1_LivM_like"/>
    <property type="match status" value="1"/>
</dbReference>
<feature type="transmembrane region" description="Helical" evidence="7">
    <location>
        <begin position="218"/>
        <end position="239"/>
    </location>
</feature>
<dbReference type="OrthoDB" id="9804361at2"/>
<dbReference type="Pfam" id="PF02653">
    <property type="entry name" value="BPD_transp_2"/>
    <property type="match status" value="1"/>
</dbReference>
<dbReference type="RefSeq" id="WP_109769288.1">
    <property type="nucleotide sequence ID" value="NZ_QFWV02000005.1"/>
</dbReference>
<proteinExistence type="predicted"/>
<evidence type="ECO:0000256" key="6">
    <source>
        <dbReference type="SAM" id="MobiDB-lite"/>
    </source>
</evidence>
<dbReference type="PANTHER" id="PTHR30482">
    <property type="entry name" value="HIGH-AFFINITY BRANCHED-CHAIN AMINO ACID TRANSPORT SYSTEM PERMEASE"/>
    <property type="match status" value="1"/>
</dbReference>
<feature type="transmembrane region" description="Helical" evidence="7">
    <location>
        <begin position="7"/>
        <end position="29"/>
    </location>
</feature>
<evidence type="ECO:0000256" key="4">
    <source>
        <dbReference type="ARBA" id="ARBA00022989"/>
    </source>
</evidence>
<feature type="transmembrane region" description="Helical" evidence="7">
    <location>
        <begin position="301"/>
        <end position="319"/>
    </location>
</feature>
<comment type="subcellular location">
    <subcellularLocation>
        <location evidence="1">Cell membrane</location>
        <topology evidence="1">Multi-pass membrane protein</topology>
    </subcellularLocation>
</comment>
<keyword evidence="4 7" id="KW-1133">Transmembrane helix</keyword>
<feature type="transmembrane region" description="Helical" evidence="7">
    <location>
        <begin position="35"/>
        <end position="53"/>
    </location>
</feature>
<evidence type="ECO:0000256" key="2">
    <source>
        <dbReference type="ARBA" id="ARBA00022475"/>
    </source>
</evidence>
<name>A0A3A8AD66_9HYPH</name>
<feature type="transmembrane region" description="Helical" evidence="7">
    <location>
        <begin position="251"/>
        <end position="281"/>
    </location>
</feature>
<feature type="transmembrane region" description="Helical" evidence="7">
    <location>
        <begin position="65"/>
        <end position="84"/>
    </location>
</feature>
<evidence type="ECO:0000313" key="8">
    <source>
        <dbReference type="EMBL" id="RKF06959.1"/>
    </source>
</evidence>
<feature type="compositionally biased region" description="Polar residues" evidence="6">
    <location>
        <begin position="336"/>
        <end position="353"/>
    </location>
</feature>
<keyword evidence="9" id="KW-1185">Reference proteome</keyword>
<reference evidence="8 9" key="1">
    <citation type="journal article" date="2018" name="Int. J. Syst. Bacteriol.">
        <title>Oceaniradius stylonemae gen. nov., sp. nov., isolated from a red alga, Stylonema cornu-cervi.</title>
        <authorList>
            <person name="Jeong S."/>
        </authorList>
    </citation>
    <scope>NUCLEOTIDE SEQUENCE [LARGE SCALE GENOMIC DNA]</scope>
    <source>
        <strain evidence="8 9">StC1</strain>
    </source>
</reference>
<dbReference type="InterPro" id="IPR001851">
    <property type="entry name" value="ABC_transp_permease"/>
</dbReference>
<feature type="transmembrane region" description="Helical" evidence="7">
    <location>
        <begin position="133"/>
        <end position="152"/>
    </location>
</feature>
<dbReference type="GO" id="GO:0015658">
    <property type="term" value="F:branched-chain amino acid transmembrane transporter activity"/>
    <property type="evidence" value="ECO:0007669"/>
    <property type="project" value="InterPro"/>
</dbReference>
<dbReference type="EMBL" id="QFWV02000005">
    <property type="protein sequence ID" value="RKF06959.1"/>
    <property type="molecule type" value="Genomic_DNA"/>
</dbReference>
<dbReference type="AlphaFoldDB" id="A0A3A8AD66"/>
<dbReference type="Proteomes" id="UP000246132">
    <property type="component" value="Unassembled WGS sequence"/>
</dbReference>
<keyword evidence="2" id="KW-1003">Cell membrane</keyword>
<evidence type="ECO:0000256" key="3">
    <source>
        <dbReference type="ARBA" id="ARBA00022692"/>
    </source>
</evidence>
<evidence type="ECO:0000256" key="7">
    <source>
        <dbReference type="SAM" id="Phobius"/>
    </source>
</evidence>
<evidence type="ECO:0000313" key="9">
    <source>
        <dbReference type="Proteomes" id="UP000246132"/>
    </source>
</evidence>
<comment type="caution">
    <text evidence="8">The sequence shown here is derived from an EMBL/GenBank/DDBJ whole genome shotgun (WGS) entry which is preliminary data.</text>
</comment>
<evidence type="ECO:0000256" key="1">
    <source>
        <dbReference type="ARBA" id="ARBA00004651"/>
    </source>
</evidence>
<feature type="region of interest" description="Disordered" evidence="6">
    <location>
        <begin position="334"/>
        <end position="353"/>
    </location>
</feature>
<dbReference type="GO" id="GO:0005886">
    <property type="term" value="C:plasma membrane"/>
    <property type="evidence" value="ECO:0007669"/>
    <property type="project" value="UniProtKB-SubCell"/>
</dbReference>
<organism evidence="8 9">
    <name type="scientific">Oceaniradius stylonematis</name>
    <dbReference type="NCBI Taxonomy" id="2184161"/>
    <lineage>
        <taxon>Bacteria</taxon>
        <taxon>Pseudomonadati</taxon>
        <taxon>Pseudomonadota</taxon>
        <taxon>Alphaproteobacteria</taxon>
        <taxon>Hyphomicrobiales</taxon>
        <taxon>Ahrensiaceae</taxon>
        <taxon>Oceaniradius</taxon>
    </lineage>
</organism>
<gene>
    <name evidence="8" type="ORF">DEM25_010015</name>
</gene>
<keyword evidence="5 7" id="KW-0472">Membrane</keyword>